<keyword evidence="1" id="KW-0472">Membrane</keyword>
<reference evidence="3" key="3">
    <citation type="submission" date="2024-02" db="UniProtKB">
        <authorList>
            <consortium name="WormBaseParasite"/>
        </authorList>
    </citation>
    <scope>IDENTIFICATION</scope>
    <source>
        <strain evidence="3">pt0022</strain>
    </source>
</reference>
<protein>
    <submittedName>
        <fullName evidence="3">Uncharacterized protein</fullName>
    </submittedName>
</protein>
<feature type="transmembrane region" description="Helical" evidence="1">
    <location>
        <begin position="12"/>
        <end position="29"/>
    </location>
</feature>
<organism evidence="2 3">
    <name type="scientific">Wuchereria bancrofti</name>
    <dbReference type="NCBI Taxonomy" id="6293"/>
    <lineage>
        <taxon>Eukaryota</taxon>
        <taxon>Metazoa</taxon>
        <taxon>Ecdysozoa</taxon>
        <taxon>Nematoda</taxon>
        <taxon>Chromadorea</taxon>
        <taxon>Rhabditida</taxon>
        <taxon>Spirurina</taxon>
        <taxon>Spiruromorpha</taxon>
        <taxon>Filarioidea</taxon>
        <taxon>Onchocercidae</taxon>
        <taxon>Wuchereria</taxon>
    </lineage>
</organism>
<evidence type="ECO:0000256" key="1">
    <source>
        <dbReference type="SAM" id="Phobius"/>
    </source>
</evidence>
<reference evidence="2" key="1">
    <citation type="submission" date="2015-03" db="EMBL/GenBank/DDBJ databases">
        <title>Wuchereria bancrofti Genome Sequencing Papua New Guinea Strain.</title>
        <authorList>
            <person name="Small S.T."/>
            <person name="Serre D."/>
            <person name="Zimmerman P.A."/>
        </authorList>
    </citation>
    <scope>NUCLEOTIDE SEQUENCE [LARGE SCALE GENOMIC DNA]</scope>
    <source>
        <strain evidence="2">pt0022</strain>
    </source>
</reference>
<reference evidence="2" key="2">
    <citation type="journal article" date="2016" name="Mol. Ecol.">
        <title>Population genomics of the filarial nematode parasite Wuchereria bancrofti from mosquitoes.</title>
        <authorList>
            <person name="Small S.T."/>
            <person name="Reimer L.J."/>
            <person name="Tisch D.J."/>
            <person name="King C.L."/>
            <person name="Christensen B.M."/>
            <person name="Siba P.M."/>
            <person name="Kazura J.W."/>
            <person name="Serre D."/>
            <person name="Zimmerman P.A."/>
        </authorList>
    </citation>
    <scope>NUCLEOTIDE SEQUENCE</scope>
    <source>
        <strain evidence="2">pt0022</strain>
    </source>
</reference>
<keyword evidence="1" id="KW-0812">Transmembrane</keyword>
<keyword evidence="1" id="KW-1133">Transmembrane helix</keyword>
<proteinExistence type="predicted"/>
<evidence type="ECO:0000313" key="2">
    <source>
        <dbReference type="Proteomes" id="UP000093561"/>
    </source>
</evidence>
<dbReference type="WBParaSite" id="mrna-Wban_02904">
    <property type="protein sequence ID" value="mrna-Wban_02904"/>
    <property type="gene ID" value="Wban_02904"/>
</dbReference>
<dbReference type="Proteomes" id="UP000093561">
    <property type="component" value="Unassembled WGS sequence"/>
</dbReference>
<evidence type="ECO:0000313" key="3">
    <source>
        <dbReference type="WBParaSite" id="mrna-Wban_02904"/>
    </source>
</evidence>
<sequence>MLVYKYQIEMLVRTNSFLSIVIISIYLSFTDMANGKLQSTECKMNWSWITNAILSPPNYKQLLDLCSKRLSDFDDMQHYQPTSITKNNLLRVIYSILLKKTI</sequence>
<name>A0AAF5RU97_WUCBA</name>
<dbReference type="AlphaFoldDB" id="A0AAF5RU97"/>
<accession>A0AAF5RU97</accession>